<accession>A0A4C1SG19</accession>
<comment type="caution">
    <text evidence="1">The sequence shown here is derived from an EMBL/GenBank/DDBJ whole genome shotgun (WGS) entry which is preliminary data.</text>
</comment>
<name>A0A4C1SG19_EUMVA</name>
<gene>
    <name evidence="1" type="ORF">EVAR_72582_1</name>
</gene>
<keyword evidence="2" id="KW-1185">Reference proteome</keyword>
<dbReference type="EMBL" id="BGZK01003417">
    <property type="protein sequence ID" value="GBP01072.1"/>
    <property type="molecule type" value="Genomic_DNA"/>
</dbReference>
<sequence length="12" mass="1125">MQASSGSIGSSN</sequence>
<protein>
    <submittedName>
        <fullName evidence="1">Uncharacterized protein</fullName>
    </submittedName>
</protein>
<dbReference type="Proteomes" id="UP000299102">
    <property type="component" value="Unassembled WGS sequence"/>
</dbReference>
<reference evidence="1 2" key="1">
    <citation type="journal article" date="2019" name="Commun. Biol.">
        <title>The bagworm genome reveals a unique fibroin gene that provides high tensile strength.</title>
        <authorList>
            <person name="Kono N."/>
            <person name="Nakamura H."/>
            <person name="Ohtoshi R."/>
            <person name="Tomita M."/>
            <person name="Numata K."/>
            <person name="Arakawa K."/>
        </authorList>
    </citation>
    <scope>NUCLEOTIDE SEQUENCE [LARGE SCALE GENOMIC DNA]</scope>
</reference>
<evidence type="ECO:0000313" key="2">
    <source>
        <dbReference type="Proteomes" id="UP000299102"/>
    </source>
</evidence>
<organism evidence="1 2">
    <name type="scientific">Eumeta variegata</name>
    <name type="common">Bagworm moth</name>
    <name type="synonym">Eumeta japonica</name>
    <dbReference type="NCBI Taxonomy" id="151549"/>
    <lineage>
        <taxon>Eukaryota</taxon>
        <taxon>Metazoa</taxon>
        <taxon>Ecdysozoa</taxon>
        <taxon>Arthropoda</taxon>
        <taxon>Hexapoda</taxon>
        <taxon>Insecta</taxon>
        <taxon>Pterygota</taxon>
        <taxon>Neoptera</taxon>
        <taxon>Endopterygota</taxon>
        <taxon>Lepidoptera</taxon>
        <taxon>Glossata</taxon>
        <taxon>Ditrysia</taxon>
        <taxon>Tineoidea</taxon>
        <taxon>Psychidae</taxon>
        <taxon>Oiketicinae</taxon>
        <taxon>Eumeta</taxon>
    </lineage>
</organism>
<proteinExistence type="predicted"/>
<evidence type="ECO:0000313" key="1">
    <source>
        <dbReference type="EMBL" id="GBP01072.1"/>
    </source>
</evidence>
<feature type="non-terminal residue" evidence="1">
    <location>
        <position position="12"/>
    </location>
</feature>